<evidence type="ECO:0000256" key="4">
    <source>
        <dbReference type="ARBA" id="ARBA00023136"/>
    </source>
</evidence>
<comment type="caution">
    <text evidence="5">The sequence shown here is derived from an EMBL/GenBank/DDBJ whole genome shotgun (WGS) entry which is preliminary data.</text>
</comment>
<dbReference type="Proteomes" id="UP000237347">
    <property type="component" value="Unassembled WGS sequence"/>
</dbReference>
<organism evidence="5 6">
    <name type="scientific">Quercus suber</name>
    <name type="common">Cork oak</name>
    <dbReference type="NCBI Taxonomy" id="58331"/>
    <lineage>
        <taxon>Eukaryota</taxon>
        <taxon>Viridiplantae</taxon>
        <taxon>Streptophyta</taxon>
        <taxon>Embryophyta</taxon>
        <taxon>Tracheophyta</taxon>
        <taxon>Spermatophyta</taxon>
        <taxon>Magnoliopsida</taxon>
        <taxon>eudicotyledons</taxon>
        <taxon>Gunneridae</taxon>
        <taxon>Pentapetalae</taxon>
        <taxon>rosids</taxon>
        <taxon>fabids</taxon>
        <taxon>Fagales</taxon>
        <taxon>Fagaceae</taxon>
        <taxon>Quercus</taxon>
    </lineage>
</organism>
<dbReference type="AlphaFoldDB" id="A0AAW0IVB0"/>
<dbReference type="GO" id="GO:0008519">
    <property type="term" value="F:ammonium channel activity"/>
    <property type="evidence" value="ECO:0007669"/>
    <property type="project" value="InterPro"/>
</dbReference>
<evidence type="ECO:0000256" key="3">
    <source>
        <dbReference type="ARBA" id="ARBA00022989"/>
    </source>
</evidence>
<keyword evidence="6" id="KW-1185">Reference proteome</keyword>
<gene>
    <name evidence="5" type="primary">AMT2_5</name>
    <name evidence="5" type="ORF">CFP56_041633</name>
</gene>
<dbReference type="PANTHER" id="PTHR43029:SF11">
    <property type="entry name" value="AMMONIUM TRANSPORTER"/>
    <property type="match status" value="1"/>
</dbReference>
<keyword evidence="4" id="KW-0472">Membrane</keyword>
<dbReference type="Gene3D" id="1.10.3430.10">
    <property type="entry name" value="Ammonium transporter AmtB like domains"/>
    <property type="match status" value="1"/>
</dbReference>
<evidence type="ECO:0000256" key="2">
    <source>
        <dbReference type="ARBA" id="ARBA00022692"/>
    </source>
</evidence>
<dbReference type="PANTHER" id="PTHR43029">
    <property type="entry name" value="AMMONIUM TRANSPORTER MEP2"/>
    <property type="match status" value="1"/>
</dbReference>
<sequence length="113" mass="12839">MGIMSGSITWYTMMVLHKRIGFLKQVDDTMAVFHTHAVAGSLGGILAGWFHLDCLRKSCKLGMMQFMERKPMHCEVMGRRRGLRILSLTKPMATISLQKVKFKWLDLPSALLV</sequence>
<evidence type="ECO:0000256" key="1">
    <source>
        <dbReference type="ARBA" id="ARBA00004141"/>
    </source>
</evidence>
<proteinExistence type="predicted"/>
<dbReference type="EMBL" id="PKMF04000840">
    <property type="protein sequence ID" value="KAK7818158.1"/>
    <property type="molecule type" value="Genomic_DNA"/>
</dbReference>
<reference evidence="5 6" key="1">
    <citation type="journal article" date="2018" name="Sci. Data">
        <title>The draft genome sequence of cork oak.</title>
        <authorList>
            <person name="Ramos A.M."/>
            <person name="Usie A."/>
            <person name="Barbosa P."/>
            <person name="Barros P.M."/>
            <person name="Capote T."/>
            <person name="Chaves I."/>
            <person name="Simoes F."/>
            <person name="Abreu I."/>
            <person name="Carrasquinho I."/>
            <person name="Faro C."/>
            <person name="Guimaraes J.B."/>
            <person name="Mendonca D."/>
            <person name="Nobrega F."/>
            <person name="Rodrigues L."/>
            <person name="Saibo N.J.M."/>
            <person name="Varela M.C."/>
            <person name="Egas C."/>
            <person name="Matos J."/>
            <person name="Miguel C.M."/>
            <person name="Oliveira M.M."/>
            <person name="Ricardo C.P."/>
            <person name="Goncalves S."/>
        </authorList>
    </citation>
    <scope>NUCLEOTIDE SEQUENCE [LARGE SCALE GENOMIC DNA]</scope>
    <source>
        <strain evidence="6">cv. HL8</strain>
    </source>
</reference>
<dbReference type="InterPro" id="IPR029020">
    <property type="entry name" value="Ammonium/urea_transptr"/>
</dbReference>
<dbReference type="InterPro" id="IPR001905">
    <property type="entry name" value="Ammonium_transpt"/>
</dbReference>
<dbReference type="GO" id="GO:0005886">
    <property type="term" value="C:plasma membrane"/>
    <property type="evidence" value="ECO:0007669"/>
    <property type="project" value="TreeGrafter"/>
</dbReference>
<accession>A0AAW0IVB0</accession>
<protein>
    <submittedName>
        <fullName evidence="5">Ammonium transporter 2</fullName>
    </submittedName>
</protein>
<keyword evidence="3" id="KW-1133">Transmembrane helix</keyword>
<comment type="subcellular location">
    <subcellularLocation>
        <location evidence="1">Membrane</location>
        <topology evidence="1">Multi-pass membrane protein</topology>
    </subcellularLocation>
</comment>
<evidence type="ECO:0000313" key="5">
    <source>
        <dbReference type="EMBL" id="KAK7818158.1"/>
    </source>
</evidence>
<keyword evidence="2" id="KW-0812">Transmembrane</keyword>
<name>A0AAW0IVB0_QUESU</name>
<dbReference type="SUPFAM" id="SSF111352">
    <property type="entry name" value="Ammonium transporter"/>
    <property type="match status" value="1"/>
</dbReference>
<evidence type="ECO:0000313" key="6">
    <source>
        <dbReference type="Proteomes" id="UP000237347"/>
    </source>
</evidence>